<dbReference type="OrthoDB" id="39175at2759"/>
<feature type="compositionally biased region" description="Low complexity" evidence="7">
    <location>
        <begin position="111"/>
        <end position="122"/>
    </location>
</feature>
<dbReference type="GO" id="GO:0000978">
    <property type="term" value="F:RNA polymerase II cis-regulatory region sequence-specific DNA binding"/>
    <property type="evidence" value="ECO:0007669"/>
    <property type="project" value="TreeGrafter"/>
</dbReference>
<dbReference type="EMBL" id="KI669465">
    <property type="protein sequence ID" value="OCF55738.1"/>
    <property type="molecule type" value="Genomic_DNA"/>
</dbReference>
<dbReference type="GO" id="GO:0008270">
    <property type="term" value="F:zinc ion binding"/>
    <property type="evidence" value="ECO:0007669"/>
    <property type="project" value="InterPro"/>
</dbReference>
<evidence type="ECO:0000256" key="1">
    <source>
        <dbReference type="ARBA" id="ARBA00022723"/>
    </source>
</evidence>
<feature type="compositionally biased region" description="Basic and acidic residues" evidence="7">
    <location>
        <begin position="1"/>
        <end position="13"/>
    </location>
</feature>
<reference evidence="10" key="2">
    <citation type="submission" date="2013-12" db="EMBL/GenBank/DDBJ databases">
        <title>Evolution of pathogenesis and genome organization in the Tremellales.</title>
        <authorList>
            <person name="Cuomo C."/>
            <person name="Litvintseva A."/>
            <person name="Heitman J."/>
            <person name="Chen Y."/>
            <person name="Sun S."/>
            <person name="Springer D."/>
            <person name="Dromer F."/>
            <person name="Young S."/>
            <person name="Zeng Q."/>
            <person name="Chapman S."/>
            <person name="Gujja S."/>
            <person name="Saif S."/>
            <person name="Birren B."/>
        </authorList>
    </citation>
    <scope>NUCLEOTIDE SEQUENCE [LARGE SCALE GENOMIC DNA]</scope>
    <source>
        <strain evidence="10">CBS 10435</strain>
    </source>
</reference>
<keyword evidence="1" id="KW-0479">Metal-binding</keyword>
<dbReference type="PROSITE" id="PS50048">
    <property type="entry name" value="ZN2_CY6_FUNGAL_2"/>
    <property type="match status" value="1"/>
</dbReference>
<organism evidence="9 10">
    <name type="scientific">Kwoniella mangroviensis CBS 10435</name>
    <dbReference type="NCBI Taxonomy" id="1331196"/>
    <lineage>
        <taxon>Eukaryota</taxon>
        <taxon>Fungi</taxon>
        <taxon>Dikarya</taxon>
        <taxon>Basidiomycota</taxon>
        <taxon>Agaricomycotina</taxon>
        <taxon>Tremellomycetes</taxon>
        <taxon>Tremellales</taxon>
        <taxon>Cryptococcaceae</taxon>
        <taxon>Kwoniella</taxon>
    </lineage>
</organism>
<evidence type="ECO:0000313" key="10">
    <source>
        <dbReference type="Proteomes" id="UP000092583"/>
    </source>
</evidence>
<feature type="compositionally biased region" description="Basic and acidic residues" evidence="7">
    <location>
        <begin position="186"/>
        <end position="197"/>
    </location>
</feature>
<keyword evidence="2" id="KW-0862">Zinc</keyword>
<gene>
    <name evidence="9" type="ORF">L486_06489</name>
</gene>
<dbReference type="GO" id="GO:0005634">
    <property type="term" value="C:nucleus"/>
    <property type="evidence" value="ECO:0007669"/>
    <property type="project" value="TreeGrafter"/>
</dbReference>
<feature type="domain" description="Zn(2)-C6 fungal-type" evidence="8">
    <location>
        <begin position="453"/>
        <end position="484"/>
    </location>
</feature>
<dbReference type="InterPro" id="IPR001138">
    <property type="entry name" value="Zn2Cys6_DnaBD"/>
</dbReference>
<evidence type="ECO:0000259" key="8">
    <source>
        <dbReference type="PROSITE" id="PS50048"/>
    </source>
</evidence>
<dbReference type="Proteomes" id="UP000092583">
    <property type="component" value="Unassembled WGS sequence"/>
</dbReference>
<dbReference type="CDD" id="cd00067">
    <property type="entry name" value="GAL4"/>
    <property type="match status" value="1"/>
</dbReference>
<feature type="compositionally biased region" description="Acidic residues" evidence="7">
    <location>
        <begin position="500"/>
        <end position="518"/>
    </location>
</feature>
<dbReference type="SUPFAM" id="SSF57701">
    <property type="entry name" value="Zn2/Cys6 DNA-binding domain"/>
    <property type="match status" value="1"/>
</dbReference>
<dbReference type="STRING" id="1331196.A0A1B9IJ81"/>
<reference evidence="9 10" key="1">
    <citation type="submission" date="2013-07" db="EMBL/GenBank/DDBJ databases">
        <title>The Genome Sequence of Kwoniella mangroviensis CBS10435.</title>
        <authorList>
            <consortium name="The Broad Institute Genome Sequencing Platform"/>
            <person name="Cuomo C."/>
            <person name="Litvintseva A."/>
            <person name="Chen Y."/>
            <person name="Heitman J."/>
            <person name="Sun S."/>
            <person name="Springer D."/>
            <person name="Dromer F."/>
            <person name="Young S.K."/>
            <person name="Zeng Q."/>
            <person name="Gargeya S."/>
            <person name="Fitzgerald M."/>
            <person name="Abouelleil A."/>
            <person name="Alvarado L."/>
            <person name="Berlin A.M."/>
            <person name="Chapman S.B."/>
            <person name="Dewar J."/>
            <person name="Goldberg J."/>
            <person name="Griggs A."/>
            <person name="Gujja S."/>
            <person name="Hansen M."/>
            <person name="Howarth C."/>
            <person name="Imamovic A."/>
            <person name="Larimer J."/>
            <person name="McCowan C."/>
            <person name="Murphy C."/>
            <person name="Pearson M."/>
            <person name="Priest M."/>
            <person name="Roberts A."/>
            <person name="Saif S."/>
            <person name="Shea T."/>
            <person name="Sykes S."/>
            <person name="Wortman J."/>
            <person name="Nusbaum C."/>
            <person name="Birren B."/>
        </authorList>
    </citation>
    <scope>NUCLEOTIDE SEQUENCE [LARGE SCALE GENOMIC DNA]</scope>
    <source>
        <strain evidence="9 10">CBS 10435</strain>
    </source>
</reference>
<keyword evidence="4" id="KW-0238">DNA-binding</keyword>
<evidence type="ECO:0000313" key="9">
    <source>
        <dbReference type="EMBL" id="OCF55738.1"/>
    </source>
</evidence>
<dbReference type="Pfam" id="PF00172">
    <property type="entry name" value="Zn_clus"/>
    <property type="match status" value="1"/>
</dbReference>
<evidence type="ECO:0000256" key="2">
    <source>
        <dbReference type="ARBA" id="ARBA00022833"/>
    </source>
</evidence>
<feature type="region of interest" description="Disordered" evidence="7">
    <location>
        <begin position="241"/>
        <end position="303"/>
    </location>
</feature>
<dbReference type="PANTHER" id="PTHR31944">
    <property type="entry name" value="HEME-RESPONSIVE ZINC FINGER TRANSCRIPTION FACTOR HAP1"/>
    <property type="match status" value="1"/>
</dbReference>
<protein>
    <recommendedName>
        <fullName evidence="8">Zn(2)-C6 fungal-type domain-containing protein</fullName>
    </recommendedName>
</protein>
<dbReference type="PROSITE" id="PS00463">
    <property type="entry name" value="ZN2_CY6_FUNGAL_1"/>
    <property type="match status" value="1"/>
</dbReference>
<dbReference type="GO" id="GO:0001228">
    <property type="term" value="F:DNA-binding transcription activator activity, RNA polymerase II-specific"/>
    <property type="evidence" value="ECO:0007669"/>
    <property type="project" value="TreeGrafter"/>
</dbReference>
<feature type="compositionally biased region" description="Low complexity" evidence="7">
    <location>
        <begin position="14"/>
        <end position="27"/>
    </location>
</feature>
<feature type="region of interest" description="Disordered" evidence="7">
    <location>
        <begin position="1"/>
        <end position="209"/>
    </location>
</feature>
<feature type="compositionally biased region" description="Polar residues" evidence="7">
    <location>
        <begin position="400"/>
        <end position="413"/>
    </location>
</feature>
<keyword evidence="5" id="KW-0804">Transcription</keyword>
<dbReference type="AlphaFoldDB" id="A0A1B9IJ81"/>
<dbReference type="SMART" id="SM00066">
    <property type="entry name" value="GAL4"/>
    <property type="match status" value="1"/>
</dbReference>
<feature type="compositionally biased region" description="Polar residues" evidence="7">
    <location>
        <begin position="246"/>
        <end position="267"/>
    </location>
</feature>
<feature type="region of interest" description="Disordered" evidence="7">
    <location>
        <begin position="493"/>
        <end position="586"/>
    </location>
</feature>
<dbReference type="Gene3D" id="4.10.240.10">
    <property type="entry name" value="Zn(2)-C6 fungal-type DNA-binding domain"/>
    <property type="match status" value="1"/>
</dbReference>
<evidence type="ECO:0000256" key="5">
    <source>
        <dbReference type="ARBA" id="ARBA00023163"/>
    </source>
</evidence>
<dbReference type="PANTHER" id="PTHR31944:SF131">
    <property type="entry name" value="HEME-RESPONSIVE ZINC FINGER TRANSCRIPTION FACTOR HAP1"/>
    <property type="match status" value="1"/>
</dbReference>
<evidence type="ECO:0000256" key="7">
    <source>
        <dbReference type="SAM" id="MobiDB-lite"/>
    </source>
</evidence>
<dbReference type="InterPro" id="IPR051430">
    <property type="entry name" value="Fungal_TF_Env_Response"/>
</dbReference>
<accession>A0A1B9IJ81</accession>
<dbReference type="InterPro" id="IPR036864">
    <property type="entry name" value="Zn2-C6_fun-type_DNA-bd_sf"/>
</dbReference>
<keyword evidence="10" id="KW-1185">Reference proteome</keyword>
<keyword evidence="3" id="KW-0805">Transcription regulation</keyword>
<proteinExistence type="predicted"/>
<evidence type="ECO:0000256" key="6">
    <source>
        <dbReference type="ARBA" id="ARBA00023242"/>
    </source>
</evidence>
<keyword evidence="6" id="KW-0539">Nucleus</keyword>
<evidence type="ECO:0000256" key="3">
    <source>
        <dbReference type="ARBA" id="ARBA00023015"/>
    </source>
</evidence>
<feature type="region of interest" description="Disordered" evidence="7">
    <location>
        <begin position="348"/>
        <end position="452"/>
    </location>
</feature>
<evidence type="ECO:0000256" key="4">
    <source>
        <dbReference type="ARBA" id="ARBA00023125"/>
    </source>
</evidence>
<sequence>MSRESEDSSEVERQTPNPSNTQSTSTPTIPPMQGYIQPPSGDTNRPFLRMAGQHHLATPIPSPTRSVQREIVSPRPRLPSSISTLLNQPELHPPPLDPATPQRGRGSVMVSTTRRSSASPPRQHQRADIPSSVSSRSAYPIRPSIRTQRHSFHSSDIVRPTLPPRQNVQTFPPSRSRPTSPPQIVQEHDSRRYDRSLPHLSETSIGQVLSPLRPHFPRVITDEDRSSYPRPLDRRSYAQEMHRSATYPSQGSPRSVPQPQAPATSRDNAYIEDSQHRLTGQKASDPLSESWKTRGRTPMRDRAGWTQSEIARYQEGYNDAMSVMLSGTGSGGADAGHRINMHDHPQTAYQTPVISGHPQPTADVPPPQLPQVYHHQPRYRNESLRIDPSLQRPTTHRRQSQSSSNIPTPTVSTPLHKIHPPPASDYFGRAFHHSHPGSSDHPPAKRPKRQQISCYPCRQRKLRCDGKTPCAQCSRRHIDGQCRYADRIRRRGRGKKVNEDEQGTGDSEEHDNEGEEINQAESSMMAQRRLGGASLHEEERDEIDGDMSLESAMESGSRPSGIGSPGRYPSSGPADEGEGGVEGKEY</sequence>
<name>A0A1B9IJ81_9TREE</name>
<feature type="compositionally biased region" description="Low complexity" evidence="7">
    <location>
        <begin position="555"/>
        <end position="573"/>
    </location>
</feature>